<keyword evidence="3" id="KW-1185">Reference proteome</keyword>
<evidence type="ECO:0000313" key="3">
    <source>
        <dbReference type="Proteomes" id="UP000053766"/>
    </source>
</evidence>
<dbReference type="EMBL" id="KN716914">
    <property type="protein sequence ID" value="KJH41067.1"/>
    <property type="molecule type" value="Genomic_DNA"/>
</dbReference>
<dbReference type="AlphaFoldDB" id="A0A0D8XBB9"/>
<proteinExistence type="predicted"/>
<organism evidence="2 3">
    <name type="scientific">Dictyocaulus viviparus</name>
    <name type="common">Bovine lungworm</name>
    <dbReference type="NCBI Taxonomy" id="29172"/>
    <lineage>
        <taxon>Eukaryota</taxon>
        <taxon>Metazoa</taxon>
        <taxon>Ecdysozoa</taxon>
        <taxon>Nematoda</taxon>
        <taxon>Chromadorea</taxon>
        <taxon>Rhabditida</taxon>
        <taxon>Rhabditina</taxon>
        <taxon>Rhabditomorpha</taxon>
        <taxon>Strongyloidea</taxon>
        <taxon>Metastrongylidae</taxon>
        <taxon>Dictyocaulus</taxon>
    </lineage>
</organism>
<name>A0A0D8XBB9_DICVI</name>
<sequence length="70" mass="8134">MAWKTESDTRYPVTVAEDQSEDSDQGRRRLHTTSAHSRITIATCRLKSFFLLDSTSLLHPLLYSYSYIYC</sequence>
<feature type="region of interest" description="Disordered" evidence="1">
    <location>
        <begin position="1"/>
        <end position="32"/>
    </location>
</feature>
<evidence type="ECO:0000256" key="1">
    <source>
        <dbReference type="SAM" id="MobiDB-lite"/>
    </source>
</evidence>
<gene>
    <name evidence="2" type="ORF">DICVIV_12968</name>
</gene>
<reference evidence="2 3" key="1">
    <citation type="submission" date="2013-11" db="EMBL/GenBank/DDBJ databases">
        <title>Draft genome of the bovine lungworm Dictyocaulus viviparus.</title>
        <authorList>
            <person name="Mitreva M."/>
        </authorList>
    </citation>
    <scope>NUCLEOTIDE SEQUENCE [LARGE SCALE GENOMIC DNA]</scope>
    <source>
        <strain evidence="2 3">HannoverDv2000</strain>
    </source>
</reference>
<evidence type="ECO:0000313" key="2">
    <source>
        <dbReference type="EMBL" id="KJH41067.1"/>
    </source>
</evidence>
<dbReference type="Proteomes" id="UP000053766">
    <property type="component" value="Unassembled WGS sequence"/>
</dbReference>
<accession>A0A0D8XBB9</accession>
<reference evidence="3" key="2">
    <citation type="journal article" date="2016" name="Sci. Rep.">
        <title>Dictyocaulus viviparus genome, variome and transcriptome elucidate lungworm biology and support future intervention.</title>
        <authorList>
            <person name="McNulty S.N."/>
            <person name="Strube C."/>
            <person name="Rosa B.A."/>
            <person name="Martin J.C."/>
            <person name="Tyagi R."/>
            <person name="Choi Y.J."/>
            <person name="Wang Q."/>
            <person name="Hallsworth Pepin K."/>
            <person name="Zhang X."/>
            <person name="Ozersky P."/>
            <person name="Wilson R.K."/>
            <person name="Sternberg P.W."/>
            <person name="Gasser R.B."/>
            <person name="Mitreva M."/>
        </authorList>
    </citation>
    <scope>NUCLEOTIDE SEQUENCE [LARGE SCALE GENOMIC DNA]</scope>
    <source>
        <strain evidence="3">HannoverDv2000</strain>
    </source>
</reference>
<protein>
    <submittedName>
        <fullName evidence="2">Uncharacterized protein</fullName>
    </submittedName>
</protein>